<organism evidence="1 2">
    <name type="scientific">Diploptera punctata</name>
    <name type="common">Pacific beetle cockroach</name>
    <dbReference type="NCBI Taxonomy" id="6984"/>
    <lineage>
        <taxon>Eukaryota</taxon>
        <taxon>Metazoa</taxon>
        <taxon>Ecdysozoa</taxon>
        <taxon>Arthropoda</taxon>
        <taxon>Hexapoda</taxon>
        <taxon>Insecta</taxon>
        <taxon>Pterygota</taxon>
        <taxon>Neoptera</taxon>
        <taxon>Polyneoptera</taxon>
        <taxon>Dictyoptera</taxon>
        <taxon>Blattodea</taxon>
        <taxon>Blaberoidea</taxon>
        <taxon>Blaberidae</taxon>
        <taxon>Diplopterinae</taxon>
        <taxon>Diploptera</taxon>
    </lineage>
</organism>
<dbReference type="AlphaFoldDB" id="A0AAD7ZU66"/>
<protein>
    <submittedName>
        <fullName evidence="1">Uncharacterized protein</fullName>
    </submittedName>
</protein>
<evidence type="ECO:0000313" key="1">
    <source>
        <dbReference type="EMBL" id="KAJ9586740.1"/>
    </source>
</evidence>
<gene>
    <name evidence="1" type="ORF">L9F63_019678</name>
</gene>
<accession>A0AAD7ZU66</accession>
<feature type="non-terminal residue" evidence="1">
    <location>
        <position position="53"/>
    </location>
</feature>
<name>A0AAD7ZU66_DIPPU</name>
<dbReference type="Proteomes" id="UP001233999">
    <property type="component" value="Unassembled WGS sequence"/>
</dbReference>
<dbReference type="EMBL" id="JASPKZ010006848">
    <property type="protein sequence ID" value="KAJ9586740.1"/>
    <property type="molecule type" value="Genomic_DNA"/>
</dbReference>
<comment type="caution">
    <text evidence="1">The sequence shown here is derived from an EMBL/GenBank/DDBJ whole genome shotgun (WGS) entry which is preliminary data.</text>
</comment>
<feature type="non-terminal residue" evidence="1">
    <location>
        <position position="1"/>
    </location>
</feature>
<evidence type="ECO:0000313" key="2">
    <source>
        <dbReference type="Proteomes" id="UP001233999"/>
    </source>
</evidence>
<reference evidence="1" key="2">
    <citation type="submission" date="2023-05" db="EMBL/GenBank/DDBJ databases">
        <authorList>
            <person name="Fouks B."/>
        </authorList>
    </citation>
    <scope>NUCLEOTIDE SEQUENCE</scope>
    <source>
        <strain evidence="1">Stay&amp;Tobe</strain>
        <tissue evidence="1">Testes</tissue>
    </source>
</reference>
<reference evidence="1" key="1">
    <citation type="journal article" date="2023" name="IScience">
        <title>Live-bearing cockroach genome reveals convergent evolutionary mechanisms linked to viviparity in insects and beyond.</title>
        <authorList>
            <person name="Fouks B."/>
            <person name="Harrison M.C."/>
            <person name="Mikhailova A.A."/>
            <person name="Marchal E."/>
            <person name="English S."/>
            <person name="Carruthers M."/>
            <person name="Jennings E.C."/>
            <person name="Chiamaka E.L."/>
            <person name="Frigard R.A."/>
            <person name="Pippel M."/>
            <person name="Attardo G.M."/>
            <person name="Benoit J.B."/>
            <person name="Bornberg-Bauer E."/>
            <person name="Tobe S.S."/>
        </authorList>
    </citation>
    <scope>NUCLEOTIDE SEQUENCE</scope>
    <source>
        <strain evidence="1">Stay&amp;Tobe</strain>
    </source>
</reference>
<sequence length="53" mass="6201">NFYSGVNNSPIYVMYRKTQNSYEVLYYLRNLRNTTNLKLLIPKAASSSMNGYE</sequence>
<keyword evidence="2" id="KW-1185">Reference proteome</keyword>
<proteinExistence type="predicted"/>